<dbReference type="OrthoDB" id="5391787at2759"/>
<reference evidence="2 3" key="2">
    <citation type="submission" date="2021-10" db="EMBL/GenBank/DDBJ databases">
        <authorList>
            <person name="Piombo E."/>
        </authorList>
    </citation>
    <scope>NUCLEOTIDE SEQUENCE [LARGE SCALE GENOMIC DNA]</scope>
</reference>
<name>A0A9N9ZA50_9HYPO</name>
<feature type="region of interest" description="Disordered" evidence="1">
    <location>
        <begin position="106"/>
        <end position="164"/>
    </location>
</feature>
<feature type="compositionally biased region" description="Low complexity" evidence="1">
    <location>
        <begin position="121"/>
        <end position="133"/>
    </location>
</feature>
<dbReference type="EMBL" id="CABFOC020000042">
    <property type="protein sequence ID" value="CAH0051843.1"/>
    <property type="molecule type" value="Genomic_DNA"/>
</dbReference>
<comment type="caution">
    <text evidence="2">The sequence shown here is derived from an EMBL/GenBank/DDBJ whole genome shotgun (WGS) entry which is preliminary data.</text>
</comment>
<sequence>MEFLPSYHRKDVAHPVLNQWSGPLGFETHATSFNHELNLDEIELIYTEFHRLVDQVVAKAFLCTAPQLNRIKDQNHKLISKLMTLECAITGDMSLHDASRIASLSAGSSADNMGEPPPTAGSSPVSRPVSRSGTIKRRRISKNKTQDQLESTVTPASSSTRNLRNNTASLESGCHVHDFDNLGENSKLTKKLLHVVSEEARAQVAELSGHLSAAASYSGEEKPHQVHKFSSLSQITSMSRFLELVVDLGAAIEGSIFGEQTSRIRKRIALAHFYRAYSLAQDNPGVFLAWYDNQRFQKSGILPPKGGSKSIVQHRFADMIFHRAPQRDASGVLAYAPGQNDDIKRRIAKIQMWRKSGRKWAYIIQRFGYGILLLLPPSLSDEE</sequence>
<evidence type="ECO:0000256" key="1">
    <source>
        <dbReference type="SAM" id="MobiDB-lite"/>
    </source>
</evidence>
<dbReference type="AlphaFoldDB" id="A0A9N9ZA50"/>
<organism evidence="2 3">
    <name type="scientific">Clonostachys solani</name>
    <dbReference type="NCBI Taxonomy" id="160281"/>
    <lineage>
        <taxon>Eukaryota</taxon>
        <taxon>Fungi</taxon>
        <taxon>Dikarya</taxon>
        <taxon>Ascomycota</taxon>
        <taxon>Pezizomycotina</taxon>
        <taxon>Sordariomycetes</taxon>
        <taxon>Hypocreomycetidae</taxon>
        <taxon>Hypocreales</taxon>
        <taxon>Bionectriaceae</taxon>
        <taxon>Clonostachys</taxon>
    </lineage>
</organism>
<gene>
    <name evidence="2" type="ORF">CSOL1703_00014495</name>
</gene>
<protein>
    <submittedName>
        <fullName evidence="2">Uncharacterized protein</fullName>
    </submittedName>
</protein>
<feature type="compositionally biased region" description="Polar residues" evidence="1">
    <location>
        <begin position="146"/>
        <end position="164"/>
    </location>
</feature>
<accession>A0A9N9ZA50</accession>
<reference evidence="3" key="1">
    <citation type="submission" date="2019-06" db="EMBL/GenBank/DDBJ databases">
        <authorList>
            <person name="Broberg M."/>
        </authorList>
    </citation>
    <scope>NUCLEOTIDE SEQUENCE [LARGE SCALE GENOMIC DNA]</scope>
</reference>
<evidence type="ECO:0000313" key="3">
    <source>
        <dbReference type="Proteomes" id="UP000775872"/>
    </source>
</evidence>
<evidence type="ECO:0000313" key="2">
    <source>
        <dbReference type="EMBL" id="CAH0051843.1"/>
    </source>
</evidence>
<proteinExistence type="predicted"/>
<keyword evidence="3" id="KW-1185">Reference proteome</keyword>
<dbReference type="Proteomes" id="UP000775872">
    <property type="component" value="Unassembled WGS sequence"/>
</dbReference>